<dbReference type="InterPro" id="IPR000522">
    <property type="entry name" value="ABC_transptr_permease_BtuC"/>
</dbReference>
<proteinExistence type="inferred from homology"/>
<organism evidence="9 10">
    <name type="scientific">Pelodictyon phaeoclathratiforme (strain DSM 5477 / BU-1)</name>
    <dbReference type="NCBI Taxonomy" id="324925"/>
    <lineage>
        <taxon>Bacteria</taxon>
        <taxon>Pseudomonadati</taxon>
        <taxon>Chlorobiota</taxon>
        <taxon>Chlorobiia</taxon>
        <taxon>Chlorobiales</taxon>
        <taxon>Chlorobiaceae</taxon>
        <taxon>Chlorobium/Pelodictyon group</taxon>
        <taxon>Pelodictyon</taxon>
    </lineage>
</organism>
<dbReference type="GO" id="GO:0033214">
    <property type="term" value="P:siderophore-iron import into cell"/>
    <property type="evidence" value="ECO:0007669"/>
    <property type="project" value="TreeGrafter"/>
</dbReference>
<evidence type="ECO:0000256" key="1">
    <source>
        <dbReference type="ARBA" id="ARBA00004651"/>
    </source>
</evidence>
<feature type="transmembrane region" description="Helical" evidence="8">
    <location>
        <begin position="6"/>
        <end position="25"/>
    </location>
</feature>
<dbReference type="PANTHER" id="PTHR30472:SF70">
    <property type="entry name" value="MOLYBDATE IMPORT SYSTEM PERMEASE PROTEIN MOLB"/>
    <property type="match status" value="1"/>
</dbReference>
<dbReference type="eggNOG" id="COG0609">
    <property type="taxonomic scope" value="Bacteria"/>
</dbReference>
<evidence type="ECO:0000313" key="10">
    <source>
        <dbReference type="Proteomes" id="UP000002724"/>
    </source>
</evidence>
<dbReference type="PANTHER" id="PTHR30472">
    <property type="entry name" value="FERRIC ENTEROBACTIN TRANSPORT SYSTEM PERMEASE PROTEIN"/>
    <property type="match status" value="1"/>
</dbReference>
<keyword evidence="6 8" id="KW-1133">Transmembrane helix</keyword>
<dbReference type="GO" id="GO:0022857">
    <property type="term" value="F:transmembrane transporter activity"/>
    <property type="evidence" value="ECO:0007669"/>
    <property type="project" value="InterPro"/>
</dbReference>
<feature type="transmembrane region" description="Helical" evidence="8">
    <location>
        <begin position="305"/>
        <end position="323"/>
    </location>
</feature>
<dbReference type="EMBL" id="CP001110">
    <property type="protein sequence ID" value="ACF44206.1"/>
    <property type="molecule type" value="Genomic_DNA"/>
</dbReference>
<protein>
    <submittedName>
        <fullName evidence="9">Transport system permease protein</fullName>
    </submittedName>
</protein>
<evidence type="ECO:0000256" key="4">
    <source>
        <dbReference type="ARBA" id="ARBA00022475"/>
    </source>
</evidence>
<comment type="similarity">
    <text evidence="2">Belongs to the binding-protein-dependent transport system permease family. FecCD subfamily.</text>
</comment>
<keyword evidence="7 8" id="KW-0472">Membrane</keyword>
<feature type="transmembrane region" description="Helical" evidence="8">
    <location>
        <begin position="116"/>
        <end position="137"/>
    </location>
</feature>
<dbReference type="HOGENOM" id="CLU_013016_0_2_10"/>
<dbReference type="CDD" id="cd06550">
    <property type="entry name" value="TM_ABC_iron-siderophores_like"/>
    <property type="match status" value="1"/>
</dbReference>
<evidence type="ECO:0000256" key="6">
    <source>
        <dbReference type="ARBA" id="ARBA00022989"/>
    </source>
</evidence>
<dbReference type="STRING" id="324925.Ppha_1994"/>
<feature type="transmembrane region" description="Helical" evidence="8">
    <location>
        <begin position="232"/>
        <end position="263"/>
    </location>
</feature>
<keyword evidence="4" id="KW-1003">Cell membrane</keyword>
<feature type="transmembrane region" description="Helical" evidence="8">
    <location>
        <begin position="275"/>
        <end position="293"/>
    </location>
</feature>
<evidence type="ECO:0000256" key="7">
    <source>
        <dbReference type="ARBA" id="ARBA00023136"/>
    </source>
</evidence>
<dbReference type="AlphaFoldDB" id="B4SCK1"/>
<comment type="subcellular location">
    <subcellularLocation>
        <location evidence="1">Cell membrane</location>
        <topology evidence="1">Multi-pass membrane protein</topology>
    </subcellularLocation>
</comment>
<keyword evidence="5 8" id="KW-0812">Transmembrane</keyword>
<evidence type="ECO:0000256" key="8">
    <source>
        <dbReference type="SAM" id="Phobius"/>
    </source>
</evidence>
<dbReference type="FunFam" id="1.10.3470.10:FF:000001">
    <property type="entry name" value="Vitamin B12 ABC transporter permease BtuC"/>
    <property type="match status" value="1"/>
</dbReference>
<feature type="transmembrane region" description="Helical" evidence="8">
    <location>
        <begin position="60"/>
        <end position="78"/>
    </location>
</feature>
<sequence length="331" mass="35155" precursor="true">MKGLSLIVVCLFILAVVTFFSMGIGRYPVSPASLFSWIATGQCTDDNLPVILFNIRLPRLIGAIASGGALAMSGAAYQGMFRNPMVSPDILGVSSGAGFGAALAILLSLPVAGIQILSFGGGITAVLIAVSISKTIGRSHDSVLVLVLSGIIISSLFGALLSMLKYVADPDDKLPAITYWLMGSLANIRMNDLMVILPLLLVGSIPLMLVSWRLNVLSFGEDEARSLGVHTGWMRALVILCATLMSASIISITGIIGWVGLMVPHLARFVAGPNHRMLLPVSFLFGAIFMLLVDNIARSVVSVEIPIGIITALLGAPFFIWFLKKSSRKSW</sequence>
<dbReference type="RefSeq" id="WP_012508686.1">
    <property type="nucleotide sequence ID" value="NC_011060.1"/>
</dbReference>
<accession>B4SCK1</accession>
<evidence type="ECO:0000256" key="2">
    <source>
        <dbReference type="ARBA" id="ARBA00007935"/>
    </source>
</evidence>
<keyword evidence="10" id="KW-1185">Reference proteome</keyword>
<gene>
    <name evidence="9" type="ordered locus">Ppha_1994</name>
</gene>
<dbReference type="Pfam" id="PF01032">
    <property type="entry name" value="FecCD"/>
    <property type="match status" value="1"/>
</dbReference>
<dbReference type="Gene3D" id="1.10.3470.10">
    <property type="entry name" value="ABC transporter involved in vitamin B12 uptake, BtuC"/>
    <property type="match status" value="1"/>
</dbReference>
<evidence type="ECO:0000313" key="9">
    <source>
        <dbReference type="EMBL" id="ACF44206.1"/>
    </source>
</evidence>
<keyword evidence="3" id="KW-0813">Transport</keyword>
<dbReference type="OrthoDB" id="9811721at2"/>
<feature type="transmembrane region" description="Helical" evidence="8">
    <location>
        <begin position="90"/>
        <end position="109"/>
    </location>
</feature>
<reference evidence="9 10" key="1">
    <citation type="submission" date="2008-06" db="EMBL/GenBank/DDBJ databases">
        <title>Complete sequence of Pelodictyon phaeoclathratiforme BU-1.</title>
        <authorList>
            <consortium name="US DOE Joint Genome Institute"/>
            <person name="Lucas S."/>
            <person name="Copeland A."/>
            <person name="Lapidus A."/>
            <person name="Glavina del Rio T."/>
            <person name="Dalin E."/>
            <person name="Tice H."/>
            <person name="Bruce D."/>
            <person name="Goodwin L."/>
            <person name="Pitluck S."/>
            <person name="Schmutz J."/>
            <person name="Larimer F."/>
            <person name="Land M."/>
            <person name="Hauser L."/>
            <person name="Kyrpides N."/>
            <person name="Mikhailova N."/>
            <person name="Liu Z."/>
            <person name="Li T."/>
            <person name="Zhao F."/>
            <person name="Overmann J."/>
            <person name="Bryant D.A."/>
            <person name="Richardson P."/>
        </authorList>
    </citation>
    <scope>NUCLEOTIDE SEQUENCE [LARGE SCALE GENOMIC DNA]</scope>
    <source>
        <strain evidence="10">DSM 5477 / BU-1</strain>
    </source>
</reference>
<dbReference type="GO" id="GO:0005886">
    <property type="term" value="C:plasma membrane"/>
    <property type="evidence" value="ECO:0007669"/>
    <property type="project" value="UniProtKB-SubCell"/>
</dbReference>
<evidence type="ECO:0000256" key="5">
    <source>
        <dbReference type="ARBA" id="ARBA00022692"/>
    </source>
</evidence>
<feature type="transmembrane region" description="Helical" evidence="8">
    <location>
        <begin position="193"/>
        <end position="212"/>
    </location>
</feature>
<name>B4SCK1_PELPB</name>
<dbReference type="KEGG" id="pph:Ppha_1994"/>
<evidence type="ECO:0000256" key="3">
    <source>
        <dbReference type="ARBA" id="ARBA00022448"/>
    </source>
</evidence>
<dbReference type="Proteomes" id="UP000002724">
    <property type="component" value="Chromosome"/>
</dbReference>
<feature type="transmembrane region" description="Helical" evidence="8">
    <location>
        <begin position="143"/>
        <end position="164"/>
    </location>
</feature>
<dbReference type="SUPFAM" id="SSF81345">
    <property type="entry name" value="ABC transporter involved in vitamin B12 uptake, BtuC"/>
    <property type="match status" value="1"/>
</dbReference>
<dbReference type="InterPro" id="IPR037294">
    <property type="entry name" value="ABC_BtuC-like"/>
</dbReference>